<evidence type="ECO:0000256" key="1">
    <source>
        <dbReference type="SAM" id="Phobius"/>
    </source>
</evidence>
<name>A0A0G1LRQ2_9BACT</name>
<sequence length="141" mass="15229">MRKEVLFAIIFGIILGGVILFGIDLANKSVNKFPQDQTSQPESPSPTLTSTKTILEIITPQNHSVTTEKSINLHGKATPNSTIALISESEDLILDTSPEGTFSAQINLIAGENTITITNLLKDNKLETISITVIQTNTLPE</sequence>
<accession>A0A0G1LRQ2</accession>
<dbReference type="InterPro" id="IPR013783">
    <property type="entry name" value="Ig-like_fold"/>
</dbReference>
<keyword evidence="1" id="KW-0472">Membrane</keyword>
<organism evidence="2 3">
    <name type="scientific">Candidatus Collierbacteria bacterium GW2011_GWB1_44_6</name>
    <dbReference type="NCBI Taxonomy" id="1618384"/>
    <lineage>
        <taxon>Bacteria</taxon>
        <taxon>Candidatus Collieribacteriota</taxon>
    </lineage>
</organism>
<keyword evidence="1" id="KW-1133">Transmembrane helix</keyword>
<evidence type="ECO:0000313" key="2">
    <source>
        <dbReference type="EMBL" id="KKT71517.1"/>
    </source>
</evidence>
<dbReference type="Gene3D" id="2.60.40.10">
    <property type="entry name" value="Immunoglobulins"/>
    <property type="match status" value="1"/>
</dbReference>
<dbReference type="STRING" id="1618384.UW68_C0063G0006"/>
<evidence type="ECO:0008006" key="4">
    <source>
        <dbReference type="Google" id="ProtNLM"/>
    </source>
</evidence>
<dbReference type="EMBL" id="LCJG01000063">
    <property type="protein sequence ID" value="KKT71517.1"/>
    <property type="molecule type" value="Genomic_DNA"/>
</dbReference>
<protein>
    <recommendedName>
        <fullName evidence="4">Polymorphic outer membrane protein</fullName>
    </recommendedName>
</protein>
<dbReference type="AlphaFoldDB" id="A0A0G1LRQ2"/>
<comment type="caution">
    <text evidence="2">The sequence shown here is derived from an EMBL/GenBank/DDBJ whole genome shotgun (WGS) entry which is preliminary data.</text>
</comment>
<feature type="transmembrane region" description="Helical" evidence="1">
    <location>
        <begin position="6"/>
        <end position="26"/>
    </location>
</feature>
<evidence type="ECO:0000313" key="3">
    <source>
        <dbReference type="Proteomes" id="UP000034835"/>
    </source>
</evidence>
<dbReference type="Proteomes" id="UP000034835">
    <property type="component" value="Unassembled WGS sequence"/>
</dbReference>
<proteinExistence type="predicted"/>
<keyword evidence="1" id="KW-0812">Transmembrane</keyword>
<gene>
    <name evidence="2" type="ORF">UW68_C0063G0006</name>
</gene>
<reference evidence="2 3" key="1">
    <citation type="journal article" date="2015" name="Nature">
        <title>rRNA introns, odd ribosomes, and small enigmatic genomes across a large radiation of phyla.</title>
        <authorList>
            <person name="Brown C.T."/>
            <person name="Hug L.A."/>
            <person name="Thomas B.C."/>
            <person name="Sharon I."/>
            <person name="Castelle C.J."/>
            <person name="Singh A."/>
            <person name="Wilkins M.J."/>
            <person name="Williams K.H."/>
            <person name="Banfield J.F."/>
        </authorList>
    </citation>
    <scope>NUCLEOTIDE SEQUENCE [LARGE SCALE GENOMIC DNA]</scope>
</reference>